<reference evidence="2" key="1">
    <citation type="submission" date="2021-02" db="EMBL/GenBank/DDBJ databases">
        <title>Comparative genomics reveals that relaxation of natural selection precedes convergent phenotypic evolution of cavefish.</title>
        <authorList>
            <person name="Peng Z."/>
        </authorList>
    </citation>
    <scope>NUCLEOTIDE SEQUENCE</scope>
    <source>
        <tissue evidence="2">Muscle</tissue>
    </source>
</reference>
<protein>
    <submittedName>
        <fullName evidence="2">Discs large-like protein 1-like protein</fullName>
    </submittedName>
</protein>
<dbReference type="Pfam" id="PF09058">
    <property type="entry name" value="L27_1"/>
    <property type="match status" value="1"/>
</dbReference>
<dbReference type="SUPFAM" id="SSF101288">
    <property type="entry name" value="L27 domain"/>
    <property type="match status" value="1"/>
</dbReference>
<feature type="domain" description="L27" evidence="1">
    <location>
        <begin position="4"/>
        <end position="64"/>
    </location>
</feature>
<dbReference type="Gene3D" id="1.10.287.470">
    <property type="entry name" value="Helix hairpin bin"/>
    <property type="match status" value="1"/>
</dbReference>
<dbReference type="SMART" id="SM00569">
    <property type="entry name" value="L27"/>
    <property type="match status" value="1"/>
</dbReference>
<dbReference type="PROSITE" id="PS51022">
    <property type="entry name" value="L27"/>
    <property type="match status" value="1"/>
</dbReference>
<name>A0A9W7WWT2_TRIRA</name>
<dbReference type="InterPro" id="IPR015143">
    <property type="entry name" value="L27_1"/>
</dbReference>
<evidence type="ECO:0000259" key="1">
    <source>
        <dbReference type="PROSITE" id="PS51022"/>
    </source>
</evidence>
<sequence>MPVRKKDAQRALLLLEEYRSKLGNTEDRQLRSSIQRVIDIFQSNLFQALIDIQEFYEVTLLDNNQRCGESVKVPDAMLPVNLWDYSSIQSTSVTSDTLPSLSTSIEDSPLLNEILHVLAKARSSSIELDQILVVSCNGCHRSQAPVVRSDCMFSACMTAHAHVSSGWCLP</sequence>
<dbReference type="EMBL" id="JAFHDT010000005">
    <property type="protein sequence ID" value="KAI7810120.1"/>
    <property type="molecule type" value="Genomic_DNA"/>
</dbReference>
<gene>
    <name evidence="2" type="ORF">IRJ41_022928</name>
</gene>
<dbReference type="InterPro" id="IPR004172">
    <property type="entry name" value="L27_dom"/>
</dbReference>
<dbReference type="FunFam" id="1.10.287.470:FF:000001">
    <property type="entry name" value="Disks large 1 isoform X3"/>
    <property type="match status" value="1"/>
</dbReference>
<proteinExistence type="predicted"/>
<accession>A0A9W7WWT2</accession>
<comment type="caution">
    <text evidence="2">The sequence shown here is derived from an EMBL/GenBank/DDBJ whole genome shotgun (WGS) entry which is preliminary data.</text>
</comment>
<dbReference type="InterPro" id="IPR036892">
    <property type="entry name" value="L27_dom_sf"/>
</dbReference>
<keyword evidence="3" id="KW-1185">Reference proteome</keyword>
<evidence type="ECO:0000313" key="3">
    <source>
        <dbReference type="Proteomes" id="UP001059041"/>
    </source>
</evidence>
<evidence type="ECO:0000313" key="2">
    <source>
        <dbReference type="EMBL" id="KAI7810120.1"/>
    </source>
</evidence>
<organism evidence="2 3">
    <name type="scientific">Triplophysa rosa</name>
    <name type="common">Cave loach</name>
    <dbReference type="NCBI Taxonomy" id="992332"/>
    <lineage>
        <taxon>Eukaryota</taxon>
        <taxon>Metazoa</taxon>
        <taxon>Chordata</taxon>
        <taxon>Craniata</taxon>
        <taxon>Vertebrata</taxon>
        <taxon>Euteleostomi</taxon>
        <taxon>Actinopterygii</taxon>
        <taxon>Neopterygii</taxon>
        <taxon>Teleostei</taxon>
        <taxon>Ostariophysi</taxon>
        <taxon>Cypriniformes</taxon>
        <taxon>Nemacheilidae</taxon>
        <taxon>Triplophysa</taxon>
    </lineage>
</organism>
<dbReference type="Proteomes" id="UP001059041">
    <property type="component" value="Linkage Group LG5"/>
</dbReference>
<dbReference type="AlphaFoldDB" id="A0A9W7WWT2"/>